<dbReference type="EMBL" id="AP018203">
    <property type="protein sequence ID" value="BAY56655.1"/>
    <property type="molecule type" value="Genomic_DNA"/>
</dbReference>
<keyword evidence="2" id="KW-1185">Reference proteome</keyword>
<dbReference type="AlphaFoldDB" id="A0A1Z4JIR6"/>
<organism evidence="1 2">
    <name type="scientific">Leptolyngbya boryana NIES-2135</name>
    <dbReference type="NCBI Taxonomy" id="1973484"/>
    <lineage>
        <taxon>Bacteria</taxon>
        <taxon>Bacillati</taxon>
        <taxon>Cyanobacteriota</taxon>
        <taxon>Cyanophyceae</taxon>
        <taxon>Leptolyngbyales</taxon>
        <taxon>Leptolyngbyaceae</taxon>
        <taxon>Leptolyngbya group</taxon>
        <taxon>Leptolyngbya</taxon>
    </lineage>
</organism>
<name>A0A1Z4JIR6_LEPBY</name>
<reference evidence="1 2" key="1">
    <citation type="submission" date="2017-06" db="EMBL/GenBank/DDBJ databases">
        <title>Genome sequencing of cyanobaciteial culture collection at National Institute for Environmental Studies (NIES).</title>
        <authorList>
            <person name="Hirose Y."/>
            <person name="Shimura Y."/>
            <person name="Fujisawa T."/>
            <person name="Nakamura Y."/>
            <person name="Kawachi M."/>
        </authorList>
    </citation>
    <scope>NUCLEOTIDE SEQUENCE [LARGE SCALE GENOMIC DNA]</scope>
    <source>
        <strain evidence="1 2">NIES-2135</strain>
    </source>
</reference>
<evidence type="ECO:0000313" key="2">
    <source>
        <dbReference type="Proteomes" id="UP000217895"/>
    </source>
</evidence>
<dbReference type="Proteomes" id="UP000217895">
    <property type="component" value="Chromosome"/>
</dbReference>
<evidence type="ECO:0000313" key="1">
    <source>
        <dbReference type="EMBL" id="BAY56655.1"/>
    </source>
</evidence>
<gene>
    <name evidence="1" type="ORF">NIES2135_34900</name>
</gene>
<proteinExistence type="predicted"/>
<protein>
    <submittedName>
        <fullName evidence="1">Uncharacterized protein</fullName>
    </submittedName>
</protein>
<accession>A0A1Z4JIR6</accession>
<sequence length="125" mass="13869">MSTASKLELMLSFQDAESPEKQEKLTQTLWQQMRQIDGVKIDRVSDDNPPEGSKAFGSFLLGLLKATVTLEGLKSLFGFLGDRLGNKPIKIKAKFADGREVELEASSREELALAEETLKRLAQTL</sequence>